<dbReference type="Proteomes" id="UP001597506">
    <property type="component" value="Unassembled WGS sequence"/>
</dbReference>
<organism evidence="2 3">
    <name type="scientific">Bacillus seohaeanensis</name>
    <dbReference type="NCBI Taxonomy" id="284580"/>
    <lineage>
        <taxon>Bacteria</taxon>
        <taxon>Bacillati</taxon>
        <taxon>Bacillota</taxon>
        <taxon>Bacilli</taxon>
        <taxon>Bacillales</taxon>
        <taxon>Bacillaceae</taxon>
        <taxon>Bacillus</taxon>
    </lineage>
</organism>
<name>A0ABW5RT08_9BACI</name>
<accession>A0ABW5RT08</accession>
<evidence type="ECO:0000313" key="3">
    <source>
        <dbReference type="Proteomes" id="UP001597506"/>
    </source>
</evidence>
<evidence type="ECO:0000256" key="1">
    <source>
        <dbReference type="SAM" id="SignalP"/>
    </source>
</evidence>
<comment type="caution">
    <text evidence="2">The sequence shown here is derived from an EMBL/GenBank/DDBJ whole genome shotgun (WGS) entry which is preliminary data.</text>
</comment>
<reference evidence="3" key="1">
    <citation type="journal article" date="2019" name="Int. J. Syst. Evol. Microbiol.">
        <title>The Global Catalogue of Microorganisms (GCM) 10K type strain sequencing project: providing services to taxonomists for standard genome sequencing and annotation.</title>
        <authorList>
            <consortium name="The Broad Institute Genomics Platform"/>
            <consortium name="The Broad Institute Genome Sequencing Center for Infectious Disease"/>
            <person name="Wu L."/>
            <person name="Ma J."/>
        </authorList>
    </citation>
    <scope>NUCLEOTIDE SEQUENCE [LARGE SCALE GENOMIC DNA]</scope>
    <source>
        <strain evidence="3">KCTC 3913</strain>
    </source>
</reference>
<keyword evidence="1" id="KW-0732">Signal</keyword>
<protein>
    <submittedName>
        <fullName evidence="2">Uncharacterized protein</fullName>
    </submittedName>
</protein>
<feature type="signal peptide" evidence="1">
    <location>
        <begin position="1"/>
        <end position="19"/>
    </location>
</feature>
<gene>
    <name evidence="2" type="ORF">ACFSUL_13840</name>
</gene>
<dbReference type="EMBL" id="JBHUMF010000031">
    <property type="protein sequence ID" value="MFD2681818.1"/>
    <property type="molecule type" value="Genomic_DNA"/>
</dbReference>
<sequence>MKKLLVLLLTSFLLIFLSACTGYSSTPIEPNENNMIITIKNNADFDFYGLEAKILNHSPSIVNADGSKVEKGQSLRFELLQEDVALDGKEIEVEVGILNDKQDIVQINKKVTLALVNNKEVFFELTGESINNAVLKRVE</sequence>
<dbReference type="PROSITE" id="PS51257">
    <property type="entry name" value="PROKAR_LIPOPROTEIN"/>
    <property type="match status" value="1"/>
</dbReference>
<keyword evidence="3" id="KW-1185">Reference proteome</keyword>
<feature type="chain" id="PRO_5046126614" evidence="1">
    <location>
        <begin position="20"/>
        <end position="139"/>
    </location>
</feature>
<dbReference type="RefSeq" id="WP_377936348.1">
    <property type="nucleotide sequence ID" value="NZ_JBHUMF010000031.1"/>
</dbReference>
<proteinExistence type="predicted"/>
<evidence type="ECO:0000313" key="2">
    <source>
        <dbReference type="EMBL" id="MFD2681818.1"/>
    </source>
</evidence>